<gene>
    <name evidence="3" type="ORF">B8W69_22375</name>
</gene>
<dbReference type="SUPFAM" id="SSF55961">
    <property type="entry name" value="Bet v1-like"/>
    <property type="match status" value="1"/>
</dbReference>
<keyword evidence="4" id="KW-1185">Reference proteome</keyword>
<reference evidence="3 4" key="1">
    <citation type="submission" date="2017-04" db="EMBL/GenBank/DDBJ databases">
        <title>The new phylogeny of genus Mycobacterium.</title>
        <authorList>
            <person name="Tortoli E."/>
            <person name="Trovato A."/>
            <person name="Cirillo D.M."/>
        </authorList>
    </citation>
    <scope>NUCLEOTIDE SEQUENCE [LARGE SCALE GENOMIC DNA]</scope>
    <source>
        <strain evidence="3 4">DSM 45247</strain>
    </source>
</reference>
<dbReference type="Gene3D" id="3.30.530.20">
    <property type="match status" value="1"/>
</dbReference>
<feature type="domain" description="Activator of Hsp90 ATPase homologue 1/2-like C-terminal" evidence="2">
    <location>
        <begin position="13"/>
        <end position="151"/>
    </location>
</feature>
<evidence type="ECO:0000259" key="2">
    <source>
        <dbReference type="Pfam" id="PF08327"/>
    </source>
</evidence>
<evidence type="ECO:0000256" key="1">
    <source>
        <dbReference type="ARBA" id="ARBA00006817"/>
    </source>
</evidence>
<name>A0A1X2KQE4_9MYCO</name>
<evidence type="ECO:0000313" key="3">
    <source>
        <dbReference type="EMBL" id="OSC23974.1"/>
    </source>
</evidence>
<dbReference type="InterPro" id="IPR023393">
    <property type="entry name" value="START-like_dom_sf"/>
</dbReference>
<accession>A0A1X2KQE4</accession>
<protein>
    <submittedName>
        <fullName evidence="3">ATPase</fullName>
    </submittedName>
</protein>
<dbReference type="Proteomes" id="UP000242320">
    <property type="component" value="Unassembled WGS sequence"/>
</dbReference>
<comment type="similarity">
    <text evidence="1">Belongs to the AHA1 family.</text>
</comment>
<dbReference type="OrthoDB" id="9786557at2"/>
<dbReference type="InterPro" id="IPR013538">
    <property type="entry name" value="ASHA1/2-like_C"/>
</dbReference>
<dbReference type="CDD" id="cd08895">
    <property type="entry name" value="SRPBCC_CalC_Aha1-like_2"/>
    <property type="match status" value="1"/>
</dbReference>
<dbReference type="Pfam" id="PF08327">
    <property type="entry name" value="AHSA1"/>
    <property type="match status" value="1"/>
</dbReference>
<dbReference type="EMBL" id="NCXM01000027">
    <property type="protein sequence ID" value="OSC23974.1"/>
    <property type="molecule type" value="Genomic_DNA"/>
</dbReference>
<proteinExistence type="inferred from homology"/>
<evidence type="ECO:0000313" key="4">
    <source>
        <dbReference type="Proteomes" id="UP000242320"/>
    </source>
</evidence>
<dbReference type="AlphaFoldDB" id="A0A1X2KQE4"/>
<organism evidence="3 4">
    <name type="scientific">Mycolicibacterium vulneris</name>
    <dbReference type="NCBI Taxonomy" id="547163"/>
    <lineage>
        <taxon>Bacteria</taxon>
        <taxon>Bacillati</taxon>
        <taxon>Actinomycetota</taxon>
        <taxon>Actinomycetes</taxon>
        <taxon>Mycobacteriales</taxon>
        <taxon>Mycobacteriaceae</taxon>
        <taxon>Mycolicibacterium</taxon>
    </lineage>
</organism>
<comment type="caution">
    <text evidence="3">The sequence shown here is derived from an EMBL/GenBank/DDBJ whole genome shotgun (WGS) entry which is preliminary data.</text>
</comment>
<sequence length="161" mass="17219">MGRTDTASRVIQAPLAAVFAALVDPEALVRWLPPSGMTGRFDYFDGHAGGSYRMVLTYDRAPAAGGKSDQNSDVTEGRFIDVAPDERVVQAIDFRSDDPSFRGTMTMTWSVAATDGGTRVDMRADNVPPGISAEDHEEGMTSSLANLAVYMAERGSRPGAD</sequence>